<keyword evidence="4 8" id="KW-0732">Signal</keyword>
<dbReference type="Proteomes" id="UP000594364">
    <property type="component" value="Chromosome 6"/>
</dbReference>
<organism evidence="10 11">
    <name type="scientific">Epichloe festucae (strain Fl1)</name>
    <dbReference type="NCBI Taxonomy" id="877507"/>
    <lineage>
        <taxon>Eukaryota</taxon>
        <taxon>Fungi</taxon>
        <taxon>Dikarya</taxon>
        <taxon>Ascomycota</taxon>
        <taxon>Pezizomycotina</taxon>
        <taxon>Sordariomycetes</taxon>
        <taxon>Hypocreomycetidae</taxon>
        <taxon>Hypocreales</taxon>
        <taxon>Clavicipitaceae</taxon>
        <taxon>Epichloe</taxon>
    </lineage>
</organism>
<dbReference type="InterPro" id="IPR019826">
    <property type="entry name" value="Carboxylesterase_B_AS"/>
</dbReference>
<sequence>MKLQSVLAMFCAAVASAAPAPGPDTVAGPEAGFAKIDVQLPSGGTITGKSLLGVEAFNAIPFADPPVGPLRLKPPRRFSGTFGKRDGTGIAPACPQMFISRESLGVVGAIGNDLLQVPLLKTVSGQEDCLTVDVQRPAGTKAGAKLPVLFWIYGGGFEFGATNIYDGSSLVAAAAAAAGQGQPFVYVAVNYRVAGFGFMPGREMLADGSANIGLLDQRMALEWVADNIAAFGGDPGKVTIWGESAGSISVLDQMLLYDGDATYRGKPLFRGAIMSSGTIVPADPLDCPKGQAVYDKVVSEAGCSDSGSGSGTRDTLACLRAADYTTFLNAVNSVPGIMSYQTLALSSSRPAGRYHAVPMIVGGQEDEGTLFALLTPSLTTVDKAVDYLATYFFQNATKPRLKTLVELYEPALLNGSPFRTGLLLNELYPGFKRIAAILGDLTFTLSRRAFLGAATAANPDVPVWSYLSSYGHGTPFLGTFHASDLLQVFYGIVPNHAARSCRTYYFNFLHNQDPNKGVGRFANWPTWKEAKKLMWFRWPFANDILADDFRSEAADFISENRDILHI</sequence>
<proteinExistence type="inferred from homology"/>
<accession>A0A7U3Q3R1</accession>
<dbReference type="GO" id="GO:0016787">
    <property type="term" value="F:hydrolase activity"/>
    <property type="evidence" value="ECO:0007669"/>
    <property type="project" value="UniProtKB-KW"/>
</dbReference>
<evidence type="ECO:0000313" key="11">
    <source>
        <dbReference type="Proteomes" id="UP000594364"/>
    </source>
</evidence>
<dbReference type="InterPro" id="IPR029058">
    <property type="entry name" value="AB_hydrolase_fold"/>
</dbReference>
<dbReference type="InterPro" id="IPR002018">
    <property type="entry name" value="CarbesteraseB"/>
</dbReference>
<evidence type="ECO:0000256" key="2">
    <source>
        <dbReference type="ARBA" id="ARBA00005964"/>
    </source>
</evidence>
<evidence type="ECO:0000256" key="4">
    <source>
        <dbReference type="ARBA" id="ARBA00022729"/>
    </source>
</evidence>
<evidence type="ECO:0000256" key="1">
    <source>
        <dbReference type="ARBA" id="ARBA00004613"/>
    </source>
</evidence>
<evidence type="ECO:0000256" key="3">
    <source>
        <dbReference type="ARBA" id="ARBA00022525"/>
    </source>
</evidence>
<dbReference type="Gene3D" id="3.40.50.1820">
    <property type="entry name" value="alpha/beta hydrolase"/>
    <property type="match status" value="1"/>
</dbReference>
<keyword evidence="3" id="KW-0964">Secreted</keyword>
<dbReference type="InterPro" id="IPR050309">
    <property type="entry name" value="Type-B_Carboxylest/Lipase"/>
</dbReference>
<keyword evidence="11" id="KW-1185">Reference proteome</keyword>
<dbReference type="Pfam" id="PF00135">
    <property type="entry name" value="COesterase"/>
    <property type="match status" value="1"/>
</dbReference>
<evidence type="ECO:0000256" key="5">
    <source>
        <dbReference type="ARBA" id="ARBA00022801"/>
    </source>
</evidence>
<comment type="similarity">
    <text evidence="2 8">Belongs to the type-B carboxylesterase/lipase family.</text>
</comment>
<comment type="subcellular location">
    <subcellularLocation>
        <location evidence="1">Secreted</location>
    </subcellularLocation>
</comment>
<evidence type="ECO:0000256" key="8">
    <source>
        <dbReference type="RuleBase" id="RU361235"/>
    </source>
</evidence>
<evidence type="ECO:0000313" key="10">
    <source>
        <dbReference type="EMBL" id="QPH19666.1"/>
    </source>
</evidence>
<dbReference type="PANTHER" id="PTHR11559">
    <property type="entry name" value="CARBOXYLESTERASE"/>
    <property type="match status" value="1"/>
</dbReference>
<keyword evidence="7" id="KW-0325">Glycoprotein</keyword>
<dbReference type="FunFam" id="3.40.50.1820:FF:000213">
    <property type="entry name" value="Carboxylic ester hydrolase"/>
    <property type="match status" value="1"/>
</dbReference>
<dbReference type="PROSITE" id="PS00122">
    <property type="entry name" value="CARBOXYLESTERASE_B_1"/>
    <property type="match status" value="1"/>
</dbReference>
<dbReference type="OrthoDB" id="408631at2759"/>
<dbReference type="AlphaFoldDB" id="A0A7U3Q3R1"/>
<name>A0A7U3Q3R1_EPIFF</name>
<dbReference type="SUPFAM" id="SSF53474">
    <property type="entry name" value="alpha/beta-Hydrolases"/>
    <property type="match status" value="1"/>
</dbReference>
<reference evidence="10 11" key="1">
    <citation type="journal article" date="2018" name="PLoS Genet.">
        <title>Repeat elements organise 3D genome structure and mediate transcription in the filamentous fungus Epichloe festucae.</title>
        <authorList>
            <person name="Winter D.J."/>
            <person name="Ganley A.R.D."/>
            <person name="Young C.A."/>
            <person name="Liachko I."/>
            <person name="Schardl C.L."/>
            <person name="Dupont P.Y."/>
            <person name="Berry D."/>
            <person name="Ram A."/>
            <person name="Scott B."/>
            <person name="Cox M.P."/>
        </authorList>
    </citation>
    <scope>NUCLEOTIDE SEQUENCE [LARGE SCALE GENOMIC DNA]</scope>
    <source>
        <strain evidence="10 11">Fl1</strain>
    </source>
</reference>
<keyword evidence="5 8" id="KW-0378">Hydrolase</keyword>
<gene>
    <name evidence="10" type="ORF">C2857_004957</name>
</gene>
<feature type="chain" id="PRO_5034349462" description="Carboxylic ester hydrolase" evidence="8">
    <location>
        <begin position="18"/>
        <end position="566"/>
    </location>
</feature>
<dbReference type="GO" id="GO:0005576">
    <property type="term" value="C:extracellular region"/>
    <property type="evidence" value="ECO:0007669"/>
    <property type="project" value="UniProtKB-SubCell"/>
</dbReference>
<keyword evidence="6" id="KW-0443">Lipid metabolism</keyword>
<dbReference type="EMBL" id="CP031390">
    <property type="protein sequence ID" value="QPH19666.1"/>
    <property type="molecule type" value="Genomic_DNA"/>
</dbReference>
<feature type="signal peptide" evidence="8">
    <location>
        <begin position="1"/>
        <end position="17"/>
    </location>
</feature>
<dbReference type="GO" id="GO:0006629">
    <property type="term" value="P:lipid metabolic process"/>
    <property type="evidence" value="ECO:0007669"/>
    <property type="project" value="UniProtKB-KW"/>
</dbReference>
<evidence type="ECO:0000259" key="9">
    <source>
        <dbReference type="Pfam" id="PF00135"/>
    </source>
</evidence>
<protein>
    <recommendedName>
        <fullName evidence="8">Carboxylic ester hydrolase</fullName>
        <ecNumber evidence="8">3.1.1.-</ecNumber>
    </recommendedName>
</protein>
<evidence type="ECO:0000256" key="7">
    <source>
        <dbReference type="ARBA" id="ARBA00023180"/>
    </source>
</evidence>
<dbReference type="EC" id="3.1.1.-" evidence="8"/>
<feature type="domain" description="Carboxylesterase type B" evidence="9">
    <location>
        <begin position="38"/>
        <end position="529"/>
    </location>
</feature>
<evidence type="ECO:0000256" key="6">
    <source>
        <dbReference type="ARBA" id="ARBA00023098"/>
    </source>
</evidence>